<evidence type="ECO:0000259" key="1">
    <source>
        <dbReference type="SMART" id="SM00849"/>
    </source>
</evidence>
<evidence type="ECO:0000313" key="2">
    <source>
        <dbReference type="EMBL" id="MFC4408881.1"/>
    </source>
</evidence>
<dbReference type="Proteomes" id="UP001595817">
    <property type="component" value="Unassembled WGS sequence"/>
</dbReference>
<evidence type="ECO:0000313" key="3">
    <source>
        <dbReference type="Proteomes" id="UP001595817"/>
    </source>
</evidence>
<dbReference type="Gene3D" id="3.60.15.10">
    <property type="entry name" value="Ribonuclease Z/Hydroxyacylglutathione hydrolase-like"/>
    <property type="match status" value="1"/>
</dbReference>
<dbReference type="InterPro" id="IPR001279">
    <property type="entry name" value="Metallo-B-lactamas"/>
</dbReference>
<organism evidence="2 3">
    <name type="scientific">Chungangia koreensis</name>
    <dbReference type="NCBI Taxonomy" id="752657"/>
    <lineage>
        <taxon>Bacteria</taxon>
        <taxon>Bacillati</taxon>
        <taxon>Bacillota</taxon>
        <taxon>Bacilli</taxon>
        <taxon>Lactobacillales</taxon>
        <taxon>Chungangia</taxon>
    </lineage>
</organism>
<protein>
    <submittedName>
        <fullName evidence="2">MBL fold metallo-hydrolase</fullName>
        <ecNumber evidence="2">3.-.-.-</ecNumber>
    </submittedName>
</protein>
<keyword evidence="3" id="KW-1185">Reference proteome</keyword>
<sequence length="228" mass="25027">MDYLLQAVRENVYAFAVWDTSWGSYNNCYIVLEEDGVTLIDCGKKEHAQLLVDALQSLSKTPDDVTVIIATHGHEDHVQGIDLFAKAVKYIHIREEGAIEVSNSDRFTTVKDDSGIIGDFTYALVGTHSPGSMVVYHRPTKILFSGDFLCYFGDPLSNEGFISNGMDLRQAWLDFMKEGGVASKELSHFLSGLRIMKGFDADALCTGHGGILTGEIGQFFGDLLACGE</sequence>
<dbReference type="SUPFAM" id="SSF56281">
    <property type="entry name" value="Metallo-hydrolase/oxidoreductase"/>
    <property type="match status" value="1"/>
</dbReference>
<comment type="caution">
    <text evidence="2">The sequence shown here is derived from an EMBL/GenBank/DDBJ whole genome shotgun (WGS) entry which is preliminary data.</text>
</comment>
<dbReference type="PANTHER" id="PTHR42951">
    <property type="entry name" value="METALLO-BETA-LACTAMASE DOMAIN-CONTAINING"/>
    <property type="match status" value="1"/>
</dbReference>
<dbReference type="EC" id="3.-.-.-" evidence="2"/>
<keyword evidence="2" id="KW-0378">Hydrolase</keyword>
<dbReference type="InterPro" id="IPR050855">
    <property type="entry name" value="NDM-1-like"/>
</dbReference>
<dbReference type="SMART" id="SM00849">
    <property type="entry name" value="Lactamase_B"/>
    <property type="match status" value="1"/>
</dbReference>
<dbReference type="EMBL" id="JBHSEC010000001">
    <property type="protein sequence ID" value="MFC4408881.1"/>
    <property type="molecule type" value="Genomic_DNA"/>
</dbReference>
<reference evidence="3" key="1">
    <citation type="journal article" date="2019" name="Int. J. Syst. Evol. Microbiol.">
        <title>The Global Catalogue of Microorganisms (GCM) 10K type strain sequencing project: providing services to taxonomists for standard genome sequencing and annotation.</title>
        <authorList>
            <consortium name="The Broad Institute Genomics Platform"/>
            <consortium name="The Broad Institute Genome Sequencing Center for Infectious Disease"/>
            <person name="Wu L."/>
            <person name="Ma J."/>
        </authorList>
    </citation>
    <scope>NUCLEOTIDE SEQUENCE [LARGE SCALE GENOMIC DNA]</scope>
    <source>
        <strain evidence="3">CCUG 59778</strain>
    </source>
</reference>
<proteinExistence type="predicted"/>
<dbReference type="Pfam" id="PF00753">
    <property type="entry name" value="Lactamase_B"/>
    <property type="match status" value="1"/>
</dbReference>
<dbReference type="GO" id="GO:0016787">
    <property type="term" value="F:hydrolase activity"/>
    <property type="evidence" value="ECO:0007669"/>
    <property type="project" value="UniProtKB-KW"/>
</dbReference>
<name>A0ABV8WZG2_9LACT</name>
<feature type="domain" description="Metallo-beta-lactamase" evidence="1">
    <location>
        <begin position="25"/>
        <end position="208"/>
    </location>
</feature>
<dbReference type="InterPro" id="IPR036866">
    <property type="entry name" value="RibonucZ/Hydroxyglut_hydro"/>
</dbReference>
<dbReference type="RefSeq" id="WP_378151046.1">
    <property type="nucleotide sequence ID" value="NZ_JBHSEC010000001.1"/>
</dbReference>
<gene>
    <name evidence="2" type="ORF">ACFOZY_00385</name>
</gene>
<accession>A0ABV8WZG2</accession>